<feature type="transmembrane region" description="Helical" evidence="1">
    <location>
        <begin position="36"/>
        <end position="56"/>
    </location>
</feature>
<proteinExistence type="predicted"/>
<evidence type="ECO:0000313" key="3">
    <source>
        <dbReference type="Proteomes" id="UP000265703"/>
    </source>
</evidence>
<sequence length="121" mass="14033">MEGQEGQQGQQRIVTLLQQQQWFVTFKWWFKTITDFVSFFMKVGAFIGFIGSMISLEIKIMIVNLRNDMDLGFENLFENLRKDMNSGDETKFFIRIAQKMVVGASTLSTPPQHNYGSNHDL</sequence>
<evidence type="ECO:0000256" key="1">
    <source>
        <dbReference type="SAM" id="Phobius"/>
    </source>
</evidence>
<protein>
    <submittedName>
        <fullName evidence="2">Uncharacterized protein</fullName>
    </submittedName>
</protein>
<dbReference type="OrthoDB" id="2373395at2759"/>
<keyword evidence="1" id="KW-0812">Transmembrane</keyword>
<keyword evidence="1" id="KW-1133">Transmembrane helix</keyword>
<keyword evidence="3" id="KW-1185">Reference proteome</keyword>
<reference evidence="2 3" key="1">
    <citation type="submission" date="2018-06" db="EMBL/GenBank/DDBJ databases">
        <title>Comparative genomics reveals the genomic features of Rhizophagus irregularis, R. cerebriforme, R. diaphanum and Gigaspora rosea, and their symbiotic lifestyle signature.</title>
        <authorList>
            <person name="Morin E."/>
            <person name="San Clemente H."/>
            <person name="Chen E.C.H."/>
            <person name="De La Providencia I."/>
            <person name="Hainaut M."/>
            <person name="Kuo A."/>
            <person name="Kohler A."/>
            <person name="Murat C."/>
            <person name="Tang N."/>
            <person name="Roy S."/>
            <person name="Loubradou J."/>
            <person name="Henrissat B."/>
            <person name="Grigoriev I.V."/>
            <person name="Corradi N."/>
            <person name="Roux C."/>
            <person name="Martin F.M."/>
        </authorList>
    </citation>
    <scope>NUCLEOTIDE SEQUENCE [LARGE SCALE GENOMIC DNA]</scope>
    <source>
        <strain evidence="2 3">DAOM 227022</strain>
    </source>
</reference>
<comment type="caution">
    <text evidence="2">The sequence shown here is derived from an EMBL/GenBank/DDBJ whole genome shotgun (WGS) entry which is preliminary data.</text>
</comment>
<gene>
    <name evidence="2" type="ORF">C1645_820016</name>
</gene>
<dbReference type="Proteomes" id="UP000265703">
    <property type="component" value="Unassembled WGS sequence"/>
</dbReference>
<accession>A0A397T456</accession>
<name>A0A397T456_9GLOM</name>
<organism evidence="2 3">
    <name type="scientific">Glomus cerebriforme</name>
    <dbReference type="NCBI Taxonomy" id="658196"/>
    <lineage>
        <taxon>Eukaryota</taxon>
        <taxon>Fungi</taxon>
        <taxon>Fungi incertae sedis</taxon>
        <taxon>Mucoromycota</taxon>
        <taxon>Glomeromycotina</taxon>
        <taxon>Glomeromycetes</taxon>
        <taxon>Glomerales</taxon>
        <taxon>Glomeraceae</taxon>
        <taxon>Glomus</taxon>
    </lineage>
</organism>
<dbReference type="EMBL" id="QKYT01000114">
    <property type="protein sequence ID" value="RIA92943.1"/>
    <property type="molecule type" value="Genomic_DNA"/>
</dbReference>
<evidence type="ECO:0000313" key="2">
    <source>
        <dbReference type="EMBL" id="RIA92943.1"/>
    </source>
</evidence>
<dbReference type="AlphaFoldDB" id="A0A397T456"/>
<keyword evidence="1" id="KW-0472">Membrane</keyword>